<dbReference type="InterPro" id="IPR029026">
    <property type="entry name" value="tRNA_m1G_MTases_N"/>
</dbReference>
<reference evidence="2 3" key="1">
    <citation type="submission" date="2016-12" db="EMBL/GenBank/DDBJ databases">
        <title>Isolation and genomic insights into novel planktonic Zetaproteobacteria from stratified waters of the Chesapeake Bay.</title>
        <authorList>
            <person name="McAllister S.M."/>
            <person name="Kato S."/>
            <person name="Chan C.S."/>
            <person name="Chiu B.K."/>
            <person name="Field E.K."/>
        </authorList>
    </citation>
    <scope>NUCLEOTIDE SEQUENCE [LARGE SCALE GENOMIC DNA]</scope>
    <source>
        <strain evidence="2 3">CP-8</strain>
    </source>
</reference>
<evidence type="ECO:0000313" key="2">
    <source>
        <dbReference type="EMBL" id="ATX81316.1"/>
    </source>
</evidence>
<feature type="domain" description="tRNA (guanine-N(1)-)-methyltransferase C-terminal" evidence="1">
    <location>
        <begin position="38"/>
        <end position="207"/>
    </location>
</feature>
<dbReference type="Proteomes" id="UP000231637">
    <property type="component" value="Chromosome"/>
</dbReference>
<sequence>MRRTVHINGSVCIEEFSGFAREALAVRFLAMSDSGSEIAVALVHHPVLTRSGETGTTAITSIDVHDFARSCAFYDIAPVYLVHPADGMHALIHDMTDYYLNGAGGERNPARREVLQAVRCVKSLADIEGLGEYKLWYTSATPPEGAIVDPADIPKMGGKHLIVFGTGWGLDAEKMPDANGWLSPIEGIGKVRHLSVRAALAIYLDRLGKR</sequence>
<evidence type="ECO:0000313" key="3">
    <source>
        <dbReference type="Proteomes" id="UP000231637"/>
    </source>
</evidence>
<evidence type="ECO:0000259" key="1">
    <source>
        <dbReference type="Pfam" id="PF09936"/>
    </source>
</evidence>
<proteinExistence type="predicted"/>
<dbReference type="AlphaFoldDB" id="A0A2K8LAN4"/>
<organism evidence="2 3">
    <name type="scientific">Mariprofundus ferrinatatus</name>
    <dbReference type="NCBI Taxonomy" id="1921087"/>
    <lineage>
        <taxon>Bacteria</taxon>
        <taxon>Pseudomonadati</taxon>
        <taxon>Pseudomonadota</taxon>
        <taxon>Candidatius Mariprofundia</taxon>
        <taxon>Mariprofundales</taxon>
        <taxon>Mariprofundaceae</taxon>
        <taxon>Mariprofundus</taxon>
    </lineage>
</organism>
<dbReference type="Gene3D" id="3.40.1280.10">
    <property type="match status" value="1"/>
</dbReference>
<accession>A0A2K8LAN4</accession>
<dbReference type="Pfam" id="PF09936">
    <property type="entry name" value="Methyltrn_RNA_4"/>
    <property type="match status" value="1"/>
</dbReference>
<protein>
    <recommendedName>
        <fullName evidence="1">tRNA (guanine-N(1)-)-methyltransferase C-terminal domain-containing protein</fullName>
    </recommendedName>
</protein>
<dbReference type="EMBL" id="CP018800">
    <property type="protein sequence ID" value="ATX81316.1"/>
    <property type="molecule type" value="Genomic_DNA"/>
</dbReference>
<name>A0A2K8LAN4_9PROT</name>
<keyword evidence="3" id="KW-1185">Reference proteome</keyword>
<dbReference type="KEGG" id="mfn:Ga0123462_0441"/>
<dbReference type="InterPro" id="IPR019230">
    <property type="entry name" value="RNA_MeTrfase_C_dom"/>
</dbReference>
<gene>
    <name evidence="2" type="ORF">Ga0123462_0441</name>
</gene>